<reference evidence="1" key="2">
    <citation type="journal article" date="2020" name="Microorganisms">
        <title>Osmotic Adaptation and Compatible Solute Biosynthesis of Phototrophic Bacteria as Revealed from Genome Analyses.</title>
        <authorList>
            <person name="Imhoff J.F."/>
            <person name="Rahn T."/>
            <person name="Kunzel S."/>
            <person name="Keller A."/>
            <person name="Neulinger S.C."/>
        </authorList>
    </citation>
    <scope>NUCLEOTIDE SEQUENCE</scope>
    <source>
        <strain evidence="1">DSM 11080</strain>
    </source>
</reference>
<gene>
    <name evidence="1" type="ORF">CKO40_14670</name>
</gene>
<protein>
    <submittedName>
        <fullName evidence="1">Uncharacterized protein</fullName>
    </submittedName>
</protein>
<dbReference type="RefSeq" id="WP_200346976.1">
    <property type="nucleotide sequence ID" value="NZ_NRSJ01000027.1"/>
</dbReference>
<name>A0AAJ0U5P7_9GAMM</name>
<sequence length="78" mass="8929">MKTSPPAQTLTLEIDPSLLEQVHRQLERARRDIEPEAYLVTLVTTILDNSSYPIRASRTDSGDIKLTYHLRSFSEPFV</sequence>
<evidence type="ECO:0000313" key="1">
    <source>
        <dbReference type="EMBL" id="MBK1705761.1"/>
    </source>
</evidence>
<keyword evidence="2" id="KW-1185">Reference proteome</keyword>
<organism evidence="1 2">
    <name type="scientific">Halochromatium glycolicum</name>
    <dbReference type="NCBI Taxonomy" id="85075"/>
    <lineage>
        <taxon>Bacteria</taxon>
        <taxon>Pseudomonadati</taxon>
        <taxon>Pseudomonadota</taxon>
        <taxon>Gammaproteobacteria</taxon>
        <taxon>Chromatiales</taxon>
        <taxon>Chromatiaceae</taxon>
        <taxon>Halochromatium</taxon>
    </lineage>
</organism>
<dbReference type="AlphaFoldDB" id="A0AAJ0U5P7"/>
<comment type="caution">
    <text evidence="1">The sequence shown here is derived from an EMBL/GenBank/DDBJ whole genome shotgun (WGS) entry which is preliminary data.</text>
</comment>
<dbReference type="EMBL" id="NRSJ01000027">
    <property type="protein sequence ID" value="MBK1705761.1"/>
    <property type="molecule type" value="Genomic_DNA"/>
</dbReference>
<reference evidence="1" key="1">
    <citation type="submission" date="2017-08" db="EMBL/GenBank/DDBJ databases">
        <authorList>
            <person name="Imhoff J.F."/>
            <person name="Rahn T."/>
            <person name="Kuenzel S."/>
            <person name="Neulinger S.C."/>
        </authorList>
    </citation>
    <scope>NUCLEOTIDE SEQUENCE</scope>
    <source>
        <strain evidence="1">DSM 11080</strain>
    </source>
</reference>
<evidence type="ECO:0000313" key="2">
    <source>
        <dbReference type="Proteomes" id="UP001296776"/>
    </source>
</evidence>
<proteinExistence type="predicted"/>
<dbReference type="Proteomes" id="UP001296776">
    <property type="component" value="Unassembled WGS sequence"/>
</dbReference>
<accession>A0AAJ0U5P7</accession>